<accession>A0ACB8Z3I8</accession>
<keyword evidence="2" id="KW-1185">Reference proteome</keyword>
<dbReference type="Proteomes" id="UP001055879">
    <property type="component" value="Linkage Group LG11"/>
</dbReference>
<protein>
    <submittedName>
        <fullName evidence="1">Uncharacterized protein</fullName>
    </submittedName>
</protein>
<reference evidence="2" key="1">
    <citation type="journal article" date="2022" name="Mol. Ecol. Resour.">
        <title>The genomes of chicory, endive, great burdock and yacon provide insights into Asteraceae palaeo-polyploidization history and plant inulin production.</title>
        <authorList>
            <person name="Fan W."/>
            <person name="Wang S."/>
            <person name="Wang H."/>
            <person name="Wang A."/>
            <person name="Jiang F."/>
            <person name="Liu H."/>
            <person name="Zhao H."/>
            <person name="Xu D."/>
            <person name="Zhang Y."/>
        </authorList>
    </citation>
    <scope>NUCLEOTIDE SEQUENCE [LARGE SCALE GENOMIC DNA]</scope>
    <source>
        <strain evidence="2">cv. Niubang</strain>
    </source>
</reference>
<organism evidence="1 2">
    <name type="scientific">Arctium lappa</name>
    <name type="common">Greater burdock</name>
    <name type="synonym">Lappa major</name>
    <dbReference type="NCBI Taxonomy" id="4217"/>
    <lineage>
        <taxon>Eukaryota</taxon>
        <taxon>Viridiplantae</taxon>
        <taxon>Streptophyta</taxon>
        <taxon>Embryophyta</taxon>
        <taxon>Tracheophyta</taxon>
        <taxon>Spermatophyta</taxon>
        <taxon>Magnoliopsida</taxon>
        <taxon>eudicotyledons</taxon>
        <taxon>Gunneridae</taxon>
        <taxon>Pentapetalae</taxon>
        <taxon>asterids</taxon>
        <taxon>campanulids</taxon>
        <taxon>Asterales</taxon>
        <taxon>Asteraceae</taxon>
        <taxon>Carduoideae</taxon>
        <taxon>Cardueae</taxon>
        <taxon>Arctiinae</taxon>
        <taxon>Arctium</taxon>
    </lineage>
</organism>
<gene>
    <name evidence="1" type="ORF">L6452_31932</name>
</gene>
<dbReference type="EMBL" id="CM042057">
    <property type="protein sequence ID" value="KAI3692123.1"/>
    <property type="molecule type" value="Genomic_DNA"/>
</dbReference>
<comment type="caution">
    <text evidence="1">The sequence shown here is derived from an EMBL/GenBank/DDBJ whole genome shotgun (WGS) entry which is preliminary data.</text>
</comment>
<evidence type="ECO:0000313" key="2">
    <source>
        <dbReference type="Proteomes" id="UP001055879"/>
    </source>
</evidence>
<proteinExistence type="predicted"/>
<sequence>MSFEDDFQNLKIPLKDVMEATDDFQNEPIGTGGFGKVYKGLLQERQSMVAFKRLDCQSWQGDVEFWKEIMMLSKYKHNNLELFENLRRIVYLVIPPSSFASQSKLSLLLLKGILVGDGKRVITFCF</sequence>
<reference evidence="1 2" key="2">
    <citation type="journal article" date="2022" name="Mol. Ecol. Resour.">
        <title>The genomes of chicory, endive, great burdock and yacon provide insights into Asteraceae paleo-polyploidization history and plant inulin production.</title>
        <authorList>
            <person name="Fan W."/>
            <person name="Wang S."/>
            <person name="Wang H."/>
            <person name="Wang A."/>
            <person name="Jiang F."/>
            <person name="Liu H."/>
            <person name="Zhao H."/>
            <person name="Xu D."/>
            <person name="Zhang Y."/>
        </authorList>
    </citation>
    <scope>NUCLEOTIDE SEQUENCE [LARGE SCALE GENOMIC DNA]</scope>
    <source>
        <strain evidence="2">cv. Niubang</strain>
    </source>
</reference>
<name>A0ACB8Z3I8_ARCLA</name>
<evidence type="ECO:0000313" key="1">
    <source>
        <dbReference type="EMBL" id="KAI3692123.1"/>
    </source>
</evidence>